<proteinExistence type="predicted"/>
<feature type="transmembrane region" description="Helical" evidence="2">
    <location>
        <begin position="241"/>
        <end position="261"/>
    </location>
</feature>
<feature type="region of interest" description="Disordered" evidence="1">
    <location>
        <begin position="126"/>
        <end position="146"/>
    </location>
</feature>
<evidence type="ECO:0000313" key="3">
    <source>
        <dbReference type="EMBL" id="KAK7540473.1"/>
    </source>
</evidence>
<gene>
    <name evidence="3" type="ORF">J3D65DRAFT_236261</name>
</gene>
<evidence type="ECO:0000256" key="2">
    <source>
        <dbReference type="SAM" id="Phobius"/>
    </source>
</evidence>
<name>A0ABR1LZ43_9PEZI</name>
<dbReference type="EMBL" id="JBBPEH010000003">
    <property type="protein sequence ID" value="KAK7540473.1"/>
    <property type="molecule type" value="Genomic_DNA"/>
</dbReference>
<comment type="caution">
    <text evidence="3">The sequence shown here is derived from an EMBL/GenBank/DDBJ whole genome shotgun (WGS) entry which is preliminary data.</text>
</comment>
<dbReference type="GeneID" id="92027620"/>
<keyword evidence="2" id="KW-1133">Transmembrane helix</keyword>
<organism evidence="3 4">
    <name type="scientific">Phyllosticta citribraziliensis</name>
    <dbReference type="NCBI Taxonomy" id="989973"/>
    <lineage>
        <taxon>Eukaryota</taxon>
        <taxon>Fungi</taxon>
        <taxon>Dikarya</taxon>
        <taxon>Ascomycota</taxon>
        <taxon>Pezizomycotina</taxon>
        <taxon>Dothideomycetes</taxon>
        <taxon>Dothideomycetes incertae sedis</taxon>
        <taxon>Botryosphaeriales</taxon>
        <taxon>Phyllostictaceae</taxon>
        <taxon>Phyllosticta</taxon>
    </lineage>
</organism>
<evidence type="ECO:0000313" key="4">
    <source>
        <dbReference type="Proteomes" id="UP001360953"/>
    </source>
</evidence>
<keyword evidence="2" id="KW-0812">Transmembrane</keyword>
<evidence type="ECO:0000256" key="1">
    <source>
        <dbReference type="SAM" id="MobiDB-lite"/>
    </source>
</evidence>
<dbReference type="RefSeq" id="XP_066657404.1">
    <property type="nucleotide sequence ID" value="XM_066794714.1"/>
</dbReference>
<protein>
    <submittedName>
        <fullName evidence="3">Uncharacterized protein</fullName>
    </submittedName>
</protein>
<keyword evidence="4" id="KW-1185">Reference proteome</keyword>
<reference evidence="3 4" key="1">
    <citation type="submission" date="2024-04" db="EMBL/GenBank/DDBJ databases">
        <title>Phyllosticta paracitricarpa is synonymous to the EU quarantine fungus P. citricarpa based on phylogenomic analyses.</title>
        <authorList>
            <consortium name="Lawrence Berkeley National Laboratory"/>
            <person name="Van ingen-buijs V.A."/>
            <person name="Van westerhoven A.C."/>
            <person name="Haridas S."/>
            <person name="Skiadas P."/>
            <person name="Martin F."/>
            <person name="Groenewald J.Z."/>
            <person name="Crous P.W."/>
            <person name="Seidl M.F."/>
        </authorList>
    </citation>
    <scope>NUCLEOTIDE SEQUENCE [LARGE SCALE GENOMIC DNA]</scope>
    <source>
        <strain evidence="3 4">CPC 17464</strain>
    </source>
</reference>
<keyword evidence="2" id="KW-0472">Membrane</keyword>
<accession>A0ABR1LZ43</accession>
<sequence>MCPPRITATTPRPCLAYVVPSPLSPSLARSSSVPVASSSSSYTAWRARIRTTFPPNFERARRLSSAPPIARVNSPPIPSSLSAFGSSAGGGEGLPLILSFAWRHAPAMPNYCHLYRRVLVTGSQGRKSERAAPQTNASPPPKAVACTSSRPFLQVPSRYVASQNSSALTSTHPCGVGQTGDRRIGLLQPWMGCEIRVVVQPPGKKTKKKKETPLLRIKKVWIRMNETGLVLLLRLDARGRWVGMPSIAPLLLLLLLLSRLVSIMGRRRQLSSSLSLLTCWCI</sequence>
<dbReference type="Proteomes" id="UP001360953">
    <property type="component" value="Unassembled WGS sequence"/>
</dbReference>